<feature type="compositionally biased region" description="Basic and acidic residues" evidence="7">
    <location>
        <begin position="511"/>
        <end position="521"/>
    </location>
</feature>
<gene>
    <name evidence="13" type="ORF">KAF25_010736</name>
</gene>
<feature type="transmembrane region" description="Helical" evidence="8">
    <location>
        <begin position="1043"/>
        <end position="1061"/>
    </location>
</feature>
<feature type="domain" description="CSC1/OSCA1-like N-terminal transmembrane" evidence="11">
    <location>
        <begin position="112"/>
        <end position="277"/>
    </location>
</feature>
<evidence type="ECO:0000313" key="14">
    <source>
        <dbReference type="Proteomes" id="UP000782241"/>
    </source>
</evidence>
<reference evidence="13" key="1">
    <citation type="submission" date="2021-04" db="EMBL/GenBank/DDBJ databases">
        <title>Draft genome of Fusarium avenaceum strain F156N33, isolated from an atmospheric sample in Virginia.</title>
        <authorList>
            <person name="Yang S."/>
            <person name="Vinatzer B.A."/>
            <person name="Coleman J."/>
        </authorList>
    </citation>
    <scope>NUCLEOTIDE SEQUENCE</scope>
    <source>
        <strain evidence="13">F156N33</strain>
    </source>
</reference>
<evidence type="ECO:0000256" key="5">
    <source>
        <dbReference type="ARBA" id="ARBA00022989"/>
    </source>
</evidence>
<protein>
    <recommendedName>
        <fullName evidence="15">DUF221-domain-containing protein</fullName>
    </recommendedName>
</protein>
<proteinExistence type="inferred from homology"/>
<dbReference type="InterPro" id="IPR027815">
    <property type="entry name" value="CSC1/OSCA1-like_cyt"/>
</dbReference>
<dbReference type="InterPro" id="IPR045122">
    <property type="entry name" value="Csc1-like"/>
</dbReference>
<dbReference type="Pfam" id="PF02714">
    <property type="entry name" value="RSN1_7TM"/>
    <property type="match status" value="1"/>
</dbReference>
<evidence type="ECO:0000259" key="10">
    <source>
        <dbReference type="Pfam" id="PF12621"/>
    </source>
</evidence>
<feature type="region of interest" description="Disordered" evidence="7">
    <location>
        <begin position="1135"/>
        <end position="1158"/>
    </location>
</feature>
<feature type="compositionally biased region" description="Polar residues" evidence="7">
    <location>
        <begin position="527"/>
        <end position="541"/>
    </location>
</feature>
<feature type="transmembrane region" description="Helical" evidence="8">
    <location>
        <begin position="1073"/>
        <end position="1093"/>
    </location>
</feature>
<evidence type="ECO:0000256" key="4">
    <source>
        <dbReference type="ARBA" id="ARBA00022692"/>
    </source>
</evidence>
<feature type="transmembrane region" description="Helical" evidence="8">
    <location>
        <begin position="830"/>
        <end position="854"/>
    </location>
</feature>
<keyword evidence="6 8" id="KW-0472">Membrane</keyword>
<dbReference type="Pfam" id="PF14703">
    <property type="entry name" value="PHM7_cyt"/>
    <property type="match status" value="2"/>
</dbReference>
<accession>A0A9P7H3X5</accession>
<dbReference type="PANTHER" id="PTHR13018">
    <property type="entry name" value="PROBABLE MEMBRANE PROTEIN DUF221-RELATED"/>
    <property type="match status" value="1"/>
</dbReference>
<feature type="transmembrane region" description="Helical" evidence="8">
    <location>
        <begin position="927"/>
        <end position="955"/>
    </location>
</feature>
<evidence type="ECO:0000256" key="7">
    <source>
        <dbReference type="SAM" id="MobiDB-lite"/>
    </source>
</evidence>
<feature type="domain" description="10TM putative phosphate transporter extracellular tail" evidence="10">
    <location>
        <begin position="1229"/>
        <end position="1302"/>
    </location>
</feature>
<evidence type="ECO:0000256" key="8">
    <source>
        <dbReference type="SAM" id="Phobius"/>
    </source>
</evidence>
<feature type="transmembrane region" description="Helical" evidence="8">
    <location>
        <begin position="874"/>
        <end position="896"/>
    </location>
</feature>
<feature type="transmembrane region" description="Helical" evidence="8">
    <location>
        <begin position="1001"/>
        <end position="1022"/>
    </location>
</feature>
<evidence type="ECO:0000259" key="9">
    <source>
        <dbReference type="Pfam" id="PF02714"/>
    </source>
</evidence>
<dbReference type="InterPro" id="IPR032880">
    <property type="entry name" value="CSC1/OSCA1-like_N"/>
</dbReference>
<evidence type="ECO:0000313" key="13">
    <source>
        <dbReference type="EMBL" id="KAG5658555.1"/>
    </source>
</evidence>
<feature type="non-terminal residue" evidence="13">
    <location>
        <position position="1"/>
    </location>
</feature>
<evidence type="ECO:0008006" key="15">
    <source>
        <dbReference type="Google" id="ProtNLM"/>
    </source>
</evidence>
<feature type="compositionally biased region" description="Polar residues" evidence="7">
    <location>
        <begin position="492"/>
        <end position="504"/>
    </location>
</feature>
<feature type="domain" description="CSC1/OSCA1-like cytosolic" evidence="12">
    <location>
        <begin position="658"/>
        <end position="766"/>
    </location>
</feature>
<feature type="region of interest" description="Disordered" evidence="7">
    <location>
        <begin position="73"/>
        <end position="97"/>
    </location>
</feature>
<dbReference type="Pfam" id="PF13967">
    <property type="entry name" value="RSN1_TM"/>
    <property type="match status" value="1"/>
</dbReference>
<feature type="transmembrane region" description="Helical" evidence="8">
    <location>
        <begin position="257"/>
        <end position="277"/>
    </location>
</feature>
<feature type="domain" description="CSC1/OSCA1-like 7TM region" evidence="9">
    <location>
        <begin position="778"/>
        <end position="1058"/>
    </location>
</feature>
<keyword evidence="4 8" id="KW-0812">Transmembrane</keyword>
<comment type="similarity">
    <text evidence="2">Belongs to the CSC1 (TC 1.A.17) family.</text>
</comment>
<feature type="transmembrane region" description="Helical" evidence="8">
    <location>
        <begin position="194"/>
        <end position="215"/>
    </location>
</feature>
<evidence type="ECO:0000256" key="6">
    <source>
        <dbReference type="ARBA" id="ARBA00023136"/>
    </source>
</evidence>
<keyword evidence="3" id="KW-0813">Transport</keyword>
<feature type="region of interest" description="Disordered" evidence="7">
    <location>
        <begin position="492"/>
        <end position="568"/>
    </location>
</feature>
<sequence length="1311" mass="147060">VFFVHSPSGATSLSSPSVHKFDFVDDLIPTMSSTEADASGSATDSATGTAASVTSSIVSSLISSAISASESLSASETASDEPTKTSSGGGISLPATQTSAANSDRGIGIVTFLTALGVAVAIFTVQLLAFLFLRNKLARIFKPKTYLVPERERTEPPPRTIGGMLKTLWHYDDREIINKCGLDAYFFLRYLKTLLIIFLPICCVVMPILIPINFIGGVGQKVDVNEEDRTIGQNDGKPTGLDTLAWGNVSPKNTSRYGAHLLMGILVIIWVCWVFFIELKIYVKVRQDYLTSAEHRLRASATTVLVNSIPAKWLSEEALMGLFDVFPGGIRNIWLNRDLSPLLEKVKERDQIHAQLEQAETDLIKAAKKAQLKQAKAAEKKERKEMKLKALSKQERAERQAETDAEAQRMANSAGGTAAGDKHEVPHSVDAGVRESRYEAEHNAHNHTDNEEKGKPKGFKVPLLGDPLAKVGHGIMGVVSKAGNNVDETLETTNGFMGLGQTNDPRAPSRGSDRYRVRPSVDEEELNSPSDTLRVHNNSRNSARDSAESTAAINPKSTRERAQNQGNTVRKIENIDEIYTKEESKWWEFWKPPPGAYASPVPQGQVAAAYRDQKSSQSKPLWQRIKYALPFVSPEIEEGPVDYPAAFNPEYKEDAEPAAWEKYLKKKDRPTHRLPMFEKTWLFAIPFVTKKVDTIYWCREQLARLNVEIEEDQNHPERFPLLNSAFIQFNHQVAAHMACQSVIHHLPRQMAPRMNEISPRDVIWDNMAFTWWQEWLRSGIVFVAIVAMVFLWAIPVAWTAALSQLDNLIRNNSWLHFLKDNETLHNFAKAIAGVLPAVLLGLLLFLVPVILGFFADFKGAKTGSQKAEFVQRYYFVFLFIQVFLIVSIASFFAASIDALVDNVKKLQTIGDVLDLLANNLPTAANYFFSYMILQAMSTSSATLLQLGALVMWYVIAKMMDSTARNKWSRNTKLNQVSWGRFFPIYTNFACIGLVYCVIAPLISIFAIITFALLWLAQRYAMLYVTRFEHDTGGVLYPRAINQTFTGIYFMELCMAGLFFITEDETGKNTCTPHGIVMIIVLILTVLYQVLLNYSFGPLFRYLPITFEDEAVLRDLAFQRAQDQRLGLLDDDELQAESENGNEVEKPSEAENGDSIEMKRFGSVRRPMKQVGTWAKGGGQQLRKLALVNKAKDKNKRASEYRQKHRRKDIEAQLAIGEALFGGIHDEIEDLTPEERDALVRHAFQHEALRARRPTVWIPRDDLGISDDEIRRTQAYSEHIWISNEGTALDSKVRVVYGRAPPDFSEVDLINL</sequence>
<evidence type="ECO:0000256" key="1">
    <source>
        <dbReference type="ARBA" id="ARBA00004141"/>
    </source>
</evidence>
<dbReference type="Pfam" id="PF12621">
    <property type="entry name" value="PHM7_ext"/>
    <property type="match status" value="1"/>
</dbReference>
<keyword evidence="5 8" id="KW-1133">Transmembrane helix</keyword>
<dbReference type="InterPro" id="IPR022257">
    <property type="entry name" value="PHM7_ext"/>
</dbReference>
<comment type="caution">
    <text evidence="13">The sequence shown here is derived from an EMBL/GenBank/DDBJ whole genome shotgun (WGS) entry which is preliminary data.</text>
</comment>
<organism evidence="13 14">
    <name type="scientific">Fusarium avenaceum</name>
    <dbReference type="NCBI Taxonomy" id="40199"/>
    <lineage>
        <taxon>Eukaryota</taxon>
        <taxon>Fungi</taxon>
        <taxon>Dikarya</taxon>
        <taxon>Ascomycota</taxon>
        <taxon>Pezizomycotina</taxon>
        <taxon>Sordariomycetes</taxon>
        <taxon>Hypocreomycetidae</taxon>
        <taxon>Hypocreales</taxon>
        <taxon>Nectriaceae</taxon>
        <taxon>Fusarium</taxon>
        <taxon>Fusarium tricinctum species complex</taxon>
    </lineage>
</organism>
<feature type="domain" description="CSC1/OSCA1-like cytosolic" evidence="12">
    <location>
        <begin position="302"/>
        <end position="396"/>
    </location>
</feature>
<feature type="region of interest" description="Disordered" evidence="7">
    <location>
        <begin position="440"/>
        <end position="459"/>
    </location>
</feature>
<dbReference type="GO" id="GO:0005227">
    <property type="term" value="F:calcium-activated cation channel activity"/>
    <property type="evidence" value="ECO:0007669"/>
    <property type="project" value="InterPro"/>
</dbReference>
<name>A0A9P7H3X5_9HYPO</name>
<feature type="compositionally biased region" description="Basic and acidic residues" evidence="7">
    <location>
        <begin position="440"/>
        <end position="455"/>
    </location>
</feature>
<feature type="transmembrane region" description="Helical" evidence="8">
    <location>
        <begin position="775"/>
        <end position="798"/>
    </location>
</feature>
<dbReference type="PANTHER" id="PTHR13018:SF20">
    <property type="entry name" value="SPORULATION-SPECIFIC PROTEIN 75"/>
    <property type="match status" value="1"/>
</dbReference>
<evidence type="ECO:0000256" key="3">
    <source>
        <dbReference type="ARBA" id="ARBA00022448"/>
    </source>
</evidence>
<evidence type="ECO:0000256" key="2">
    <source>
        <dbReference type="ARBA" id="ARBA00007779"/>
    </source>
</evidence>
<dbReference type="GO" id="GO:0005886">
    <property type="term" value="C:plasma membrane"/>
    <property type="evidence" value="ECO:0007669"/>
    <property type="project" value="TreeGrafter"/>
</dbReference>
<feature type="transmembrane region" description="Helical" evidence="8">
    <location>
        <begin position="107"/>
        <end position="133"/>
    </location>
</feature>
<dbReference type="Proteomes" id="UP000782241">
    <property type="component" value="Unassembled WGS sequence"/>
</dbReference>
<evidence type="ECO:0000259" key="11">
    <source>
        <dbReference type="Pfam" id="PF13967"/>
    </source>
</evidence>
<keyword evidence="14" id="KW-1185">Reference proteome</keyword>
<evidence type="ECO:0000259" key="12">
    <source>
        <dbReference type="Pfam" id="PF14703"/>
    </source>
</evidence>
<feature type="region of interest" description="Disordered" evidence="7">
    <location>
        <begin position="375"/>
        <end position="425"/>
    </location>
</feature>
<dbReference type="InterPro" id="IPR003864">
    <property type="entry name" value="CSC1/OSCA1-like_7TM"/>
</dbReference>
<comment type="subcellular location">
    <subcellularLocation>
        <location evidence="1">Membrane</location>
        <topology evidence="1">Multi-pass membrane protein</topology>
    </subcellularLocation>
</comment>
<feature type="compositionally biased region" description="Basic and acidic residues" evidence="7">
    <location>
        <begin position="376"/>
        <end position="402"/>
    </location>
</feature>
<dbReference type="EMBL" id="JAGPUO010000014">
    <property type="protein sequence ID" value="KAG5658555.1"/>
    <property type="molecule type" value="Genomic_DNA"/>
</dbReference>